<comment type="caution">
    <text evidence="1">The sequence shown here is derived from an EMBL/GenBank/DDBJ whole genome shotgun (WGS) entry which is preliminary data.</text>
</comment>
<dbReference type="EMBL" id="AVOT02020352">
    <property type="protein sequence ID" value="MBW0508491.1"/>
    <property type="molecule type" value="Genomic_DNA"/>
</dbReference>
<name>A0A9Q3DXJ9_9BASI</name>
<evidence type="ECO:0000313" key="1">
    <source>
        <dbReference type="EMBL" id="MBW0508491.1"/>
    </source>
</evidence>
<evidence type="ECO:0000313" key="2">
    <source>
        <dbReference type="Proteomes" id="UP000765509"/>
    </source>
</evidence>
<proteinExistence type="predicted"/>
<protein>
    <submittedName>
        <fullName evidence="1">Uncharacterized protein</fullName>
    </submittedName>
</protein>
<accession>A0A9Q3DXJ9</accession>
<dbReference type="AlphaFoldDB" id="A0A9Q3DXJ9"/>
<organism evidence="1 2">
    <name type="scientific">Austropuccinia psidii MF-1</name>
    <dbReference type="NCBI Taxonomy" id="1389203"/>
    <lineage>
        <taxon>Eukaryota</taxon>
        <taxon>Fungi</taxon>
        <taxon>Dikarya</taxon>
        <taxon>Basidiomycota</taxon>
        <taxon>Pucciniomycotina</taxon>
        <taxon>Pucciniomycetes</taxon>
        <taxon>Pucciniales</taxon>
        <taxon>Sphaerophragmiaceae</taxon>
        <taxon>Austropuccinia</taxon>
    </lineage>
</organism>
<gene>
    <name evidence="1" type="ORF">O181_048206</name>
</gene>
<dbReference type="Proteomes" id="UP000765509">
    <property type="component" value="Unassembled WGS sequence"/>
</dbReference>
<reference evidence="1" key="1">
    <citation type="submission" date="2021-03" db="EMBL/GenBank/DDBJ databases">
        <title>Draft genome sequence of rust myrtle Austropuccinia psidii MF-1, a brazilian biotype.</title>
        <authorList>
            <person name="Quecine M.C."/>
            <person name="Pachon D.M.R."/>
            <person name="Bonatelli M.L."/>
            <person name="Correr F.H."/>
            <person name="Franceschini L.M."/>
            <person name="Leite T.F."/>
            <person name="Margarido G.R.A."/>
            <person name="Almeida C.A."/>
            <person name="Ferrarezi J.A."/>
            <person name="Labate C.A."/>
        </authorList>
    </citation>
    <scope>NUCLEOTIDE SEQUENCE</scope>
    <source>
        <strain evidence="1">MF-1</strain>
    </source>
</reference>
<keyword evidence="2" id="KW-1185">Reference proteome</keyword>
<sequence length="176" mass="19396">MISPVPSSINFSTPLLGHHPMVTSLLDRSEVIIGMAMVRGHLFLGRLSPCLVTHGIQTPKTQLTKSPPPRLTRSMYALRANTTAAHARPKWNLMVRGLILSSSHYSPLCNHHQQYTHWIPPSPPVPSSPHSHDDALQEFTDFDYSLSHCPQINQPNLVGALPLAPHDSFCGCNSSK</sequence>